<reference evidence="1" key="1">
    <citation type="journal article" date="2021" name="IMA Fungus">
        <title>Genomic characterization of three marine fungi, including Emericellopsis atlantica sp. nov. with signatures of a generalist lifestyle and marine biomass degradation.</title>
        <authorList>
            <person name="Hagestad O.C."/>
            <person name="Hou L."/>
            <person name="Andersen J.H."/>
            <person name="Hansen E.H."/>
            <person name="Altermark B."/>
            <person name="Li C."/>
            <person name="Kuhnert E."/>
            <person name="Cox R.J."/>
            <person name="Crous P.W."/>
            <person name="Spatafora J.W."/>
            <person name="Lail K."/>
            <person name="Amirebrahimi M."/>
            <person name="Lipzen A."/>
            <person name="Pangilinan J."/>
            <person name="Andreopoulos W."/>
            <person name="Hayes R.D."/>
            <person name="Ng V."/>
            <person name="Grigoriev I.V."/>
            <person name="Jackson S.A."/>
            <person name="Sutton T.D.S."/>
            <person name="Dobson A.D.W."/>
            <person name="Rama T."/>
        </authorList>
    </citation>
    <scope>NUCLEOTIDE SEQUENCE</scope>
    <source>
        <strain evidence="1">TS7</strain>
    </source>
</reference>
<dbReference type="GeneID" id="70291044"/>
<dbReference type="EMBL" id="MU251247">
    <property type="protein sequence ID" value="KAG9256774.1"/>
    <property type="molecule type" value="Genomic_DNA"/>
</dbReference>
<sequence length="300" mass="32256">MARGDGQGNICTSFPPSLALRATATLASGQLKKLHGAEARERATSPRVRIAKVWYYVRWMDECVFLHARQLPHPAEKLGSPRSLVTVDGGAWMVPLFPSMSVSKSTGPRIVESEGVGGEMSGGGPGTASQQVASVKMARVKWGGPGTGLERSNPRLAPQTARCAWFMMGNCGARPCPRPRGPCCLSRTGCRTCVSRGQPRPFPHRPREVRDAGEQKVRLGSWRLGSSVSTHRKQGSKVSKPTRRNWRTHYCTTGRMSARTNAQAAFPECPLCHGRLEGCSAGAESDAGQRAGGTNSLCDS</sequence>
<evidence type="ECO:0000313" key="2">
    <source>
        <dbReference type="Proteomes" id="UP000887229"/>
    </source>
</evidence>
<name>A0A9P7ZR30_9HYPO</name>
<dbReference type="RefSeq" id="XP_046120698.1">
    <property type="nucleotide sequence ID" value="XM_046260141.1"/>
</dbReference>
<keyword evidence="2" id="KW-1185">Reference proteome</keyword>
<protein>
    <submittedName>
        <fullName evidence="1">Uncharacterized protein</fullName>
    </submittedName>
</protein>
<gene>
    <name evidence="1" type="ORF">F5Z01DRAFT_487808</name>
</gene>
<evidence type="ECO:0000313" key="1">
    <source>
        <dbReference type="EMBL" id="KAG9256774.1"/>
    </source>
</evidence>
<dbReference type="AlphaFoldDB" id="A0A9P7ZR30"/>
<comment type="caution">
    <text evidence="1">The sequence shown here is derived from an EMBL/GenBank/DDBJ whole genome shotgun (WGS) entry which is preliminary data.</text>
</comment>
<accession>A0A9P7ZR30</accession>
<proteinExistence type="predicted"/>
<organism evidence="1 2">
    <name type="scientific">Emericellopsis atlantica</name>
    <dbReference type="NCBI Taxonomy" id="2614577"/>
    <lineage>
        <taxon>Eukaryota</taxon>
        <taxon>Fungi</taxon>
        <taxon>Dikarya</taxon>
        <taxon>Ascomycota</taxon>
        <taxon>Pezizomycotina</taxon>
        <taxon>Sordariomycetes</taxon>
        <taxon>Hypocreomycetidae</taxon>
        <taxon>Hypocreales</taxon>
        <taxon>Bionectriaceae</taxon>
        <taxon>Emericellopsis</taxon>
    </lineage>
</organism>
<dbReference type="Proteomes" id="UP000887229">
    <property type="component" value="Unassembled WGS sequence"/>
</dbReference>